<evidence type="ECO:0000313" key="2">
    <source>
        <dbReference type="Proteomes" id="UP000428260"/>
    </source>
</evidence>
<keyword evidence="2" id="KW-1185">Reference proteome</keyword>
<gene>
    <name evidence="1" type="ORF">GM418_02495</name>
</gene>
<accession>A0A6I6JNK2</accession>
<organism evidence="1 2">
    <name type="scientific">Maribellus comscasis</name>
    <dbReference type="NCBI Taxonomy" id="2681766"/>
    <lineage>
        <taxon>Bacteria</taxon>
        <taxon>Pseudomonadati</taxon>
        <taxon>Bacteroidota</taxon>
        <taxon>Bacteroidia</taxon>
        <taxon>Marinilabiliales</taxon>
        <taxon>Prolixibacteraceae</taxon>
        <taxon>Maribellus</taxon>
    </lineage>
</organism>
<dbReference type="EMBL" id="CP046401">
    <property type="protein sequence ID" value="QGY42560.1"/>
    <property type="molecule type" value="Genomic_DNA"/>
</dbReference>
<protein>
    <submittedName>
        <fullName evidence="1">Uncharacterized protein</fullName>
    </submittedName>
</protein>
<sequence>MDRIWHNSVSPEYDLLNIITYLKEGEDTITVEVLSNIIETLQIPYSVGSFITR</sequence>
<name>A0A6I6JNK2_9BACT</name>
<evidence type="ECO:0000313" key="1">
    <source>
        <dbReference type="EMBL" id="QGY42560.1"/>
    </source>
</evidence>
<dbReference type="AlphaFoldDB" id="A0A6I6JNK2"/>
<dbReference type="RefSeq" id="WP_158862816.1">
    <property type="nucleotide sequence ID" value="NZ_CP046401.1"/>
</dbReference>
<dbReference type="KEGG" id="mcos:GM418_02495"/>
<dbReference type="Proteomes" id="UP000428260">
    <property type="component" value="Chromosome"/>
</dbReference>
<proteinExistence type="predicted"/>
<reference evidence="1 2" key="1">
    <citation type="submission" date="2019-11" db="EMBL/GenBank/DDBJ databases">
        <authorList>
            <person name="Zheng R.K."/>
            <person name="Sun C.M."/>
        </authorList>
    </citation>
    <scope>NUCLEOTIDE SEQUENCE [LARGE SCALE GENOMIC DNA]</scope>
    <source>
        <strain evidence="1 2">WC007</strain>
    </source>
</reference>